<name>A0A6A6KUF7_HEVBR</name>
<dbReference type="PANTHER" id="PTHR31286:SF99">
    <property type="entry name" value="DUF4283 DOMAIN-CONTAINING PROTEIN"/>
    <property type="match status" value="1"/>
</dbReference>
<evidence type="ECO:0000313" key="3">
    <source>
        <dbReference type="Proteomes" id="UP000467840"/>
    </source>
</evidence>
<protein>
    <recommendedName>
        <fullName evidence="1">DUF4283 domain-containing protein</fullName>
    </recommendedName>
</protein>
<dbReference type="Pfam" id="PF14111">
    <property type="entry name" value="DUF4283"/>
    <property type="match status" value="1"/>
</dbReference>
<dbReference type="InterPro" id="IPR025558">
    <property type="entry name" value="DUF4283"/>
</dbReference>
<proteinExistence type="predicted"/>
<sequence>MWPFSFENEALPPDDAGDRVTKKFKHWDPVGDALDVNMESTTTFGDNVLKGIGEEGGIFCYLGVNVSNEDMMIDKSGVISMVKLLILIDKGWKSDEMFCCVGLWGKKPGFCALSNRVKFYWNRGLTRVHNIENNHYLVQFSSEEDYQSALLDRPWTLFSSYLIVQPWCPKFDVNNLRIDSTVILLNMKASIIRVSFVAKHQETFCSKKMDTMAKNRTVESHANGETKDNEEAAF</sequence>
<dbReference type="AlphaFoldDB" id="A0A6A6KUF7"/>
<feature type="domain" description="DUF4283" evidence="1">
    <location>
        <begin position="105"/>
        <end position="174"/>
    </location>
</feature>
<dbReference type="EMBL" id="JAAGAX010000014">
    <property type="protein sequence ID" value="KAF2292194.1"/>
    <property type="molecule type" value="Genomic_DNA"/>
</dbReference>
<keyword evidence="3" id="KW-1185">Reference proteome</keyword>
<organism evidence="2 3">
    <name type="scientific">Hevea brasiliensis</name>
    <name type="common">Para rubber tree</name>
    <name type="synonym">Siphonia brasiliensis</name>
    <dbReference type="NCBI Taxonomy" id="3981"/>
    <lineage>
        <taxon>Eukaryota</taxon>
        <taxon>Viridiplantae</taxon>
        <taxon>Streptophyta</taxon>
        <taxon>Embryophyta</taxon>
        <taxon>Tracheophyta</taxon>
        <taxon>Spermatophyta</taxon>
        <taxon>Magnoliopsida</taxon>
        <taxon>eudicotyledons</taxon>
        <taxon>Gunneridae</taxon>
        <taxon>Pentapetalae</taxon>
        <taxon>rosids</taxon>
        <taxon>fabids</taxon>
        <taxon>Malpighiales</taxon>
        <taxon>Euphorbiaceae</taxon>
        <taxon>Crotonoideae</taxon>
        <taxon>Micrandreae</taxon>
        <taxon>Hevea</taxon>
    </lineage>
</organism>
<dbReference type="Proteomes" id="UP000467840">
    <property type="component" value="Chromosome 13"/>
</dbReference>
<evidence type="ECO:0000313" key="2">
    <source>
        <dbReference type="EMBL" id="KAF2292194.1"/>
    </source>
</evidence>
<dbReference type="PANTHER" id="PTHR31286">
    <property type="entry name" value="GLYCINE-RICH CELL WALL STRUCTURAL PROTEIN 1.8-LIKE"/>
    <property type="match status" value="1"/>
</dbReference>
<gene>
    <name evidence="2" type="ORF">GH714_015771</name>
</gene>
<evidence type="ECO:0000259" key="1">
    <source>
        <dbReference type="Pfam" id="PF14111"/>
    </source>
</evidence>
<accession>A0A6A6KUF7</accession>
<comment type="caution">
    <text evidence="2">The sequence shown here is derived from an EMBL/GenBank/DDBJ whole genome shotgun (WGS) entry which is preliminary data.</text>
</comment>
<reference evidence="2 3" key="1">
    <citation type="journal article" date="2020" name="Mol. Plant">
        <title>The Chromosome-Based Rubber Tree Genome Provides New Insights into Spurge Genome Evolution and Rubber Biosynthesis.</title>
        <authorList>
            <person name="Liu J."/>
            <person name="Shi C."/>
            <person name="Shi C.C."/>
            <person name="Li W."/>
            <person name="Zhang Q.J."/>
            <person name="Zhang Y."/>
            <person name="Li K."/>
            <person name="Lu H.F."/>
            <person name="Shi C."/>
            <person name="Zhu S.T."/>
            <person name="Xiao Z.Y."/>
            <person name="Nan H."/>
            <person name="Yue Y."/>
            <person name="Zhu X.G."/>
            <person name="Wu Y."/>
            <person name="Hong X.N."/>
            <person name="Fan G.Y."/>
            <person name="Tong Y."/>
            <person name="Zhang D."/>
            <person name="Mao C.L."/>
            <person name="Liu Y.L."/>
            <person name="Hao S.J."/>
            <person name="Liu W.Q."/>
            <person name="Lv M.Q."/>
            <person name="Zhang H.B."/>
            <person name="Liu Y."/>
            <person name="Hu-Tang G.R."/>
            <person name="Wang J.P."/>
            <person name="Wang J.H."/>
            <person name="Sun Y.H."/>
            <person name="Ni S.B."/>
            <person name="Chen W.B."/>
            <person name="Zhang X.C."/>
            <person name="Jiao Y.N."/>
            <person name="Eichler E.E."/>
            <person name="Li G.H."/>
            <person name="Liu X."/>
            <person name="Gao L.Z."/>
        </authorList>
    </citation>
    <scope>NUCLEOTIDE SEQUENCE [LARGE SCALE GENOMIC DNA]</scope>
    <source>
        <strain evidence="3">cv. GT1</strain>
        <tissue evidence="2">Leaf</tissue>
    </source>
</reference>
<dbReference type="InterPro" id="IPR040256">
    <property type="entry name" value="At4g02000-like"/>
</dbReference>